<evidence type="ECO:0000256" key="1">
    <source>
        <dbReference type="SAM" id="MobiDB-lite"/>
    </source>
</evidence>
<gene>
    <name evidence="2" type="ORF">DCS_00527</name>
</gene>
<evidence type="ECO:0000313" key="2">
    <source>
        <dbReference type="EMBL" id="KYK59397.1"/>
    </source>
</evidence>
<evidence type="ECO:0008006" key="4">
    <source>
        <dbReference type="Google" id="ProtNLM"/>
    </source>
</evidence>
<comment type="caution">
    <text evidence="2">The sequence shown here is derived from an EMBL/GenBank/DDBJ whole genome shotgun (WGS) entry which is preliminary data.</text>
</comment>
<dbReference type="SUPFAM" id="SSF48208">
    <property type="entry name" value="Six-hairpin glycosidases"/>
    <property type="match status" value="1"/>
</dbReference>
<feature type="compositionally biased region" description="Acidic residues" evidence="1">
    <location>
        <begin position="250"/>
        <end position="260"/>
    </location>
</feature>
<dbReference type="InterPro" id="IPR005198">
    <property type="entry name" value="Glyco_hydro_76"/>
</dbReference>
<dbReference type="RefSeq" id="XP_040658749.1">
    <property type="nucleotide sequence ID" value="XM_040797866.1"/>
</dbReference>
<name>A0A151GQK9_DRECN</name>
<dbReference type="EMBL" id="LAYC01000001">
    <property type="protein sequence ID" value="KYK59397.1"/>
    <property type="molecule type" value="Genomic_DNA"/>
</dbReference>
<dbReference type="InParanoid" id="A0A151GQK9"/>
<evidence type="ECO:0000313" key="3">
    <source>
        <dbReference type="Proteomes" id="UP000076580"/>
    </source>
</evidence>
<reference evidence="2 3" key="1">
    <citation type="journal article" date="2016" name="Sci. Rep.">
        <title>Insights into Adaptations to a Near-Obligate Nematode Endoparasitic Lifestyle from the Finished Genome of Drechmeria coniospora.</title>
        <authorList>
            <person name="Zhang L."/>
            <person name="Zhou Z."/>
            <person name="Guo Q."/>
            <person name="Fokkens L."/>
            <person name="Miskei M."/>
            <person name="Pocsi I."/>
            <person name="Zhang W."/>
            <person name="Chen M."/>
            <person name="Wang L."/>
            <person name="Sun Y."/>
            <person name="Donzelli B.G."/>
            <person name="Gibson D.M."/>
            <person name="Nelson D.R."/>
            <person name="Luo J.G."/>
            <person name="Rep M."/>
            <person name="Liu H."/>
            <person name="Yang S."/>
            <person name="Wang J."/>
            <person name="Krasnoff S.B."/>
            <person name="Xu Y."/>
            <person name="Molnar I."/>
            <person name="Lin M."/>
        </authorList>
    </citation>
    <scope>NUCLEOTIDE SEQUENCE [LARGE SCALE GENOMIC DNA]</scope>
    <source>
        <strain evidence="2 3">ARSEF 6962</strain>
    </source>
</reference>
<sequence>MDKGRRTTAMEWQRKAASSIHLDPKQPSTTRYQQTLRGKRGSKGTPVRHADAASPKRRQGSPTPSTFNIILIRAPIRRLHPLHSRPMDESKPSDGRRHFVMRMGNVPTNHRFRVDDVPLFMPMHRAFPGAREALARTERREHGARTATADATSFPPRRGASQPADETASAAITRRQDPVMVAAIPLWLPPADACLPIHLETIGSLALPPSPLSLPLLLYLLLLLHLHLPSSGSFPFFTAPQFGSGRDGIDNDNDSESESESEAHTMVRGPSGWRGALAVGLTLLASSPSADAAMPVQFYVEASMAAIQTLNRLFYNVNTGIWDDAWWNSGNALTTLADFTRLRLPEANRLNLGGYMNNTFVQAQKTMVQTSKVVNKMGLPSSTYCIDAHSGCMSKRDFLGKRGFDDFRNDFYDDEGWWALGLIRSFDVTGQRQYLVAAIDVFDDMRTGLNTPCGGIYWSKERKYVNAVANELYLAVATSLAKRIPDNRMYLDIALAQWAWFNGSGMINGENLINDGLDEHCKNNGLQTWSYNQGVILGALAELSTITRDQQYVNRAVTLAMASMKALSNAEGILIETDKCELKPGNCGRDGAQFKGIYVRNLAYLHKVAPRREFADFIIRNADSIWQRDRNRASLGIAWAGPYIKATGQTQSSALDALVAAISVLQ</sequence>
<dbReference type="GO" id="GO:0005975">
    <property type="term" value="P:carbohydrate metabolic process"/>
    <property type="evidence" value="ECO:0007669"/>
    <property type="project" value="InterPro"/>
</dbReference>
<dbReference type="Gene3D" id="1.50.10.20">
    <property type="match status" value="1"/>
</dbReference>
<dbReference type="GeneID" id="63713170"/>
<protein>
    <recommendedName>
        <fullName evidence="4">Glycosyl hydrolase</fullName>
    </recommendedName>
</protein>
<dbReference type="InterPro" id="IPR053169">
    <property type="entry name" value="MUG_Protein"/>
</dbReference>
<dbReference type="AlphaFoldDB" id="A0A151GQK9"/>
<dbReference type="PANTHER" id="PTHR47791">
    <property type="entry name" value="MEIOTICALLY UP-REGULATED GENE 191 PROTEIN"/>
    <property type="match status" value="1"/>
</dbReference>
<dbReference type="Pfam" id="PF03663">
    <property type="entry name" value="Glyco_hydro_76"/>
    <property type="match status" value="1"/>
</dbReference>
<accession>A0A151GQK9</accession>
<dbReference type="STRING" id="98403.A0A151GQK9"/>
<dbReference type="PANTHER" id="PTHR47791:SF1">
    <property type="entry name" value="ENDO MANNANASE, GH76 FAMILY (EUROFUNG)"/>
    <property type="match status" value="1"/>
</dbReference>
<dbReference type="Proteomes" id="UP000076580">
    <property type="component" value="Chromosome 01"/>
</dbReference>
<organism evidence="2 3">
    <name type="scientific">Drechmeria coniospora</name>
    <name type="common">Nematophagous fungus</name>
    <name type="synonym">Meria coniospora</name>
    <dbReference type="NCBI Taxonomy" id="98403"/>
    <lineage>
        <taxon>Eukaryota</taxon>
        <taxon>Fungi</taxon>
        <taxon>Dikarya</taxon>
        <taxon>Ascomycota</taxon>
        <taxon>Pezizomycotina</taxon>
        <taxon>Sordariomycetes</taxon>
        <taxon>Hypocreomycetidae</taxon>
        <taxon>Hypocreales</taxon>
        <taxon>Ophiocordycipitaceae</taxon>
        <taxon>Drechmeria</taxon>
    </lineage>
</organism>
<feature type="region of interest" description="Disordered" evidence="1">
    <location>
        <begin position="1"/>
        <end position="66"/>
    </location>
</feature>
<feature type="region of interest" description="Disordered" evidence="1">
    <location>
        <begin position="245"/>
        <end position="267"/>
    </location>
</feature>
<keyword evidence="3" id="KW-1185">Reference proteome</keyword>
<feature type="compositionally biased region" description="Polar residues" evidence="1">
    <location>
        <begin position="26"/>
        <end position="36"/>
    </location>
</feature>
<proteinExistence type="predicted"/>
<feature type="region of interest" description="Disordered" evidence="1">
    <location>
        <begin position="136"/>
        <end position="170"/>
    </location>
</feature>
<dbReference type="InterPro" id="IPR008928">
    <property type="entry name" value="6-hairpin_glycosidase_sf"/>
</dbReference>